<keyword evidence="7" id="KW-0464">Manganese</keyword>
<dbReference type="Proteomes" id="UP001320119">
    <property type="component" value="Chromosome"/>
</dbReference>
<reference evidence="11 12" key="1">
    <citation type="journal article" date="2022" name="IScience">
        <title>An ultrasensitive nanofiber-based assay for enzymatic hydrolysis and deep-sea microbial degradation of cellulose.</title>
        <authorList>
            <person name="Tsudome M."/>
            <person name="Tachioka M."/>
            <person name="Miyazaki M."/>
            <person name="Uchimura K."/>
            <person name="Tsuda M."/>
            <person name="Takaki Y."/>
            <person name="Deguchi S."/>
        </authorList>
    </citation>
    <scope>NUCLEOTIDE SEQUENCE [LARGE SCALE GENOMIC DNA]</scope>
    <source>
        <strain evidence="11 12">GE09</strain>
    </source>
</reference>
<feature type="transmembrane region" description="Helical" evidence="9">
    <location>
        <begin position="134"/>
        <end position="163"/>
    </location>
</feature>
<feature type="transmembrane region" description="Helical" evidence="9">
    <location>
        <begin position="92"/>
        <end position="114"/>
    </location>
</feature>
<feature type="binding site" evidence="8">
    <location>
        <position position="295"/>
    </location>
    <ligand>
        <name>Mn(2+)</name>
        <dbReference type="ChEBI" id="CHEBI:29035"/>
    </ligand>
</feature>
<keyword evidence="2" id="KW-1003">Cell membrane</keyword>
<feature type="transmembrane region" description="Helical" evidence="9">
    <location>
        <begin position="175"/>
        <end position="193"/>
    </location>
</feature>
<keyword evidence="4 9" id="KW-1133">Transmembrane helix</keyword>
<evidence type="ECO:0000256" key="6">
    <source>
        <dbReference type="PIRSR" id="PIRSR005091-1"/>
    </source>
</evidence>
<organism evidence="11 12">
    <name type="scientific">Marinagarivorans cellulosilyticus</name>
    <dbReference type="NCBI Taxonomy" id="2721545"/>
    <lineage>
        <taxon>Bacteria</taxon>
        <taxon>Pseudomonadati</taxon>
        <taxon>Pseudomonadota</taxon>
        <taxon>Gammaproteobacteria</taxon>
        <taxon>Cellvibrionales</taxon>
        <taxon>Cellvibrionaceae</taxon>
        <taxon>Marinagarivorans</taxon>
    </lineage>
</organism>
<comment type="subcellular location">
    <subcellularLocation>
        <location evidence="1">Cell membrane</location>
        <topology evidence="1">Multi-pass membrane protein</topology>
    </subcellularLocation>
</comment>
<evidence type="ECO:0000256" key="3">
    <source>
        <dbReference type="ARBA" id="ARBA00022692"/>
    </source>
</evidence>
<evidence type="ECO:0000256" key="1">
    <source>
        <dbReference type="ARBA" id="ARBA00004651"/>
    </source>
</evidence>
<dbReference type="InterPro" id="IPR050448">
    <property type="entry name" value="OpgB/LTA_synthase_biosynth"/>
</dbReference>
<feature type="binding site" evidence="7">
    <location>
        <position position="450"/>
    </location>
    <ligand>
        <name>substrate</name>
    </ligand>
</feature>
<feature type="domain" description="Sulfatase N-terminal" evidence="10">
    <location>
        <begin position="288"/>
        <end position="555"/>
    </location>
</feature>
<evidence type="ECO:0000256" key="9">
    <source>
        <dbReference type="SAM" id="Phobius"/>
    </source>
</evidence>
<feature type="active site" evidence="6">
    <location>
        <position position="334"/>
    </location>
</feature>
<dbReference type="PANTHER" id="PTHR47371:SF3">
    <property type="entry name" value="PHOSPHOGLYCEROL TRANSFERASE I"/>
    <property type="match status" value="1"/>
</dbReference>
<dbReference type="PANTHER" id="PTHR47371">
    <property type="entry name" value="LIPOTEICHOIC ACID SYNTHASE"/>
    <property type="match status" value="1"/>
</dbReference>
<feature type="transmembrane region" description="Helical" evidence="9">
    <location>
        <begin position="12"/>
        <end position="38"/>
    </location>
</feature>
<dbReference type="Gene3D" id="3.40.720.10">
    <property type="entry name" value="Alkaline Phosphatase, subunit A"/>
    <property type="match status" value="1"/>
</dbReference>
<dbReference type="KEGG" id="marq:MARGE09_P0554"/>
<feature type="binding site" evidence="8">
    <location>
        <position position="504"/>
    </location>
    <ligand>
        <name>Mn(2+)</name>
        <dbReference type="ChEBI" id="CHEBI:29035"/>
    </ligand>
</feature>
<keyword evidence="5 9" id="KW-0472">Membrane</keyword>
<dbReference type="RefSeq" id="WP_236985857.1">
    <property type="nucleotide sequence ID" value="NZ_AP023086.1"/>
</dbReference>
<feature type="transmembrane region" description="Helical" evidence="9">
    <location>
        <begin position="58"/>
        <end position="80"/>
    </location>
</feature>
<protein>
    <recommendedName>
        <fullName evidence="10">Sulfatase N-terminal domain-containing protein</fullName>
    </recommendedName>
</protein>
<dbReference type="AlphaFoldDB" id="A0AAN1WEX9"/>
<dbReference type="InterPro" id="IPR017850">
    <property type="entry name" value="Alkaline_phosphatase_core_sf"/>
</dbReference>
<dbReference type="GO" id="GO:0046872">
    <property type="term" value="F:metal ion binding"/>
    <property type="evidence" value="ECO:0007669"/>
    <property type="project" value="UniProtKB-KW"/>
</dbReference>
<keyword evidence="3 9" id="KW-0812">Transmembrane</keyword>
<evidence type="ECO:0000256" key="4">
    <source>
        <dbReference type="ARBA" id="ARBA00022989"/>
    </source>
</evidence>
<evidence type="ECO:0000313" key="12">
    <source>
        <dbReference type="Proteomes" id="UP001320119"/>
    </source>
</evidence>
<accession>A0AAN1WEX9</accession>
<evidence type="ECO:0000256" key="2">
    <source>
        <dbReference type="ARBA" id="ARBA00022475"/>
    </source>
</evidence>
<dbReference type="Gene3D" id="3.30.1120.80">
    <property type="match status" value="1"/>
</dbReference>
<sequence length="654" mass="73286">MSNLTQTLRVSLAQHALFASFTLLFLSSMRAAYVFIFYADRVQASGDLLFILTQGLRFDIITIGFGATLPILLSLFVSPFSLIWRGWQRLQAAYYVALLAIIIFIELSTPSFIAQFDTRPNILFVEYLKYPKEVFAMLIKAYLGDLVLAAIVIPLICGALFWALKRSFTPATSNLKWSLALFPVMSFLCLLSIRSTFGHRPVNPSVVAVTSDLMINSLALNSTYSVMWAAYNNNTNGGNAFSYGDIDEARAIMLVKENMDVPAEHFTNTEIPTLHQQIAGTQRDKPLNLVIILEESLGAEFVGSLGGLPLTPNLDRLAQQGLWFDNLYATGTRSVRGIEAVITGFTPTTSRSVVKLERSQSGFFTIAELLKNQGYDTSFIYGGEAHFDNMSSFFMGNGFQNITQQKDFVDPKFTGSWGVSDEDLFNMAHDQFSRAGDKPFFSLVFSSSNHTPFEYPENTIEQYDTEKATVNNAVKYADHALGVFFEKAQKSNYWDNTLFLVIADHNSRVAGTELVPVKRFHIPALFLGADITPQRYTTVASQIDMLPTALSLMGINSEHPAIGHDLTQRPTKKPGRAMMQYHETQAYMEGDNVIIFEPNKEAQQFAYRNEALVERGQYDAALKERALAHAKFGPISYRDGSYRLPKQKTYRKHN</sequence>
<feature type="binding site" evidence="8">
    <location>
        <position position="505"/>
    </location>
    <ligand>
        <name>Mn(2+)</name>
        <dbReference type="ChEBI" id="CHEBI:29035"/>
    </ligand>
</feature>
<name>A0AAN1WEX9_9GAMM</name>
<keyword evidence="12" id="KW-1185">Reference proteome</keyword>
<dbReference type="PIRSF" id="PIRSF005091">
    <property type="entry name" value="Mmb_sulf_HI1246"/>
    <property type="match status" value="1"/>
</dbReference>
<dbReference type="Pfam" id="PF00884">
    <property type="entry name" value="Sulfatase"/>
    <property type="match status" value="1"/>
</dbReference>
<dbReference type="SUPFAM" id="SSF53649">
    <property type="entry name" value="Alkaline phosphatase-like"/>
    <property type="match status" value="1"/>
</dbReference>
<evidence type="ECO:0000313" key="11">
    <source>
        <dbReference type="EMBL" id="BCD96354.1"/>
    </source>
</evidence>
<evidence type="ECO:0000256" key="7">
    <source>
        <dbReference type="PIRSR" id="PIRSR005091-2"/>
    </source>
</evidence>
<evidence type="ECO:0000256" key="5">
    <source>
        <dbReference type="ARBA" id="ARBA00023136"/>
    </source>
</evidence>
<dbReference type="CDD" id="cd16015">
    <property type="entry name" value="LTA_synthase"/>
    <property type="match status" value="1"/>
</dbReference>
<evidence type="ECO:0000259" key="10">
    <source>
        <dbReference type="Pfam" id="PF00884"/>
    </source>
</evidence>
<dbReference type="InterPro" id="IPR012160">
    <property type="entry name" value="LtaS-like"/>
</dbReference>
<gene>
    <name evidence="11" type="ORF">MARGE09_P0554</name>
</gene>
<dbReference type="GO" id="GO:0005886">
    <property type="term" value="C:plasma membrane"/>
    <property type="evidence" value="ECO:0007669"/>
    <property type="project" value="UniProtKB-SubCell"/>
</dbReference>
<evidence type="ECO:0000256" key="8">
    <source>
        <dbReference type="PIRSR" id="PIRSR005091-3"/>
    </source>
</evidence>
<dbReference type="InterPro" id="IPR000917">
    <property type="entry name" value="Sulfatase_N"/>
</dbReference>
<keyword evidence="7" id="KW-0479">Metal-binding</keyword>
<proteinExistence type="predicted"/>
<dbReference type="EMBL" id="AP023086">
    <property type="protein sequence ID" value="BCD96354.1"/>
    <property type="molecule type" value="Genomic_DNA"/>
</dbReference>